<reference evidence="2 3" key="1">
    <citation type="journal article" date="2024" name="Plant Biotechnol. J.">
        <title>Dendrobium thyrsiflorum genome and its molecular insights into genes involved in important horticultural traits.</title>
        <authorList>
            <person name="Chen B."/>
            <person name="Wang J.Y."/>
            <person name="Zheng P.J."/>
            <person name="Li K.L."/>
            <person name="Liang Y.M."/>
            <person name="Chen X.F."/>
            <person name="Zhang C."/>
            <person name="Zhao X."/>
            <person name="He X."/>
            <person name="Zhang G.Q."/>
            <person name="Liu Z.J."/>
            <person name="Xu Q."/>
        </authorList>
    </citation>
    <scope>NUCLEOTIDE SEQUENCE [LARGE SCALE GENOMIC DNA]</scope>
    <source>
        <strain evidence="2">GZMU011</strain>
    </source>
</reference>
<name>A0ABD0VMA6_DENTH</name>
<dbReference type="EMBL" id="JANQDX010000004">
    <property type="protein sequence ID" value="KAL0925938.1"/>
    <property type="molecule type" value="Genomic_DNA"/>
</dbReference>
<feature type="region of interest" description="Disordered" evidence="1">
    <location>
        <begin position="1"/>
        <end position="57"/>
    </location>
</feature>
<dbReference type="InterPro" id="IPR013083">
    <property type="entry name" value="Znf_RING/FYVE/PHD"/>
</dbReference>
<evidence type="ECO:0000256" key="1">
    <source>
        <dbReference type="SAM" id="MobiDB-lite"/>
    </source>
</evidence>
<accession>A0ABD0VMA6</accession>
<evidence type="ECO:0000313" key="3">
    <source>
        <dbReference type="Proteomes" id="UP001552299"/>
    </source>
</evidence>
<evidence type="ECO:0008006" key="4">
    <source>
        <dbReference type="Google" id="ProtNLM"/>
    </source>
</evidence>
<sequence length="181" mass="19781">MSSSSTNRRLPSAGQRPRPAATNRQEWVPRSSAPLHHSDQPQPRPSRRSATDNTSVPQLVYEIQDKLSRGTVECMICYDMVRRSASMWSCPACYSIFHLHCVRKWARSPTSAADPTPTSSGIGAALGASPLSPFRRVSSPTRASVASGMIRPMIFISPPTPVGSPAASRWIEPPCRHLMEA</sequence>
<dbReference type="Gene3D" id="3.30.40.10">
    <property type="entry name" value="Zinc/RING finger domain, C3HC4 (zinc finger)"/>
    <property type="match status" value="1"/>
</dbReference>
<gene>
    <name evidence="2" type="ORF">M5K25_004315</name>
</gene>
<comment type="caution">
    <text evidence="2">The sequence shown here is derived from an EMBL/GenBank/DDBJ whole genome shotgun (WGS) entry which is preliminary data.</text>
</comment>
<dbReference type="InterPro" id="IPR034078">
    <property type="entry name" value="NFX1_fam"/>
</dbReference>
<organism evidence="2 3">
    <name type="scientific">Dendrobium thyrsiflorum</name>
    <name type="common">Pinecone-like raceme dendrobium</name>
    <name type="synonym">Orchid</name>
    <dbReference type="NCBI Taxonomy" id="117978"/>
    <lineage>
        <taxon>Eukaryota</taxon>
        <taxon>Viridiplantae</taxon>
        <taxon>Streptophyta</taxon>
        <taxon>Embryophyta</taxon>
        <taxon>Tracheophyta</taxon>
        <taxon>Spermatophyta</taxon>
        <taxon>Magnoliopsida</taxon>
        <taxon>Liliopsida</taxon>
        <taxon>Asparagales</taxon>
        <taxon>Orchidaceae</taxon>
        <taxon>Epidendroideae</taxon>
        <taxon>Malaxideae</taxon>
        <taxon>Dendrobiinae</taxon>
        <taxon>Dendrobium</taxon>
    </lineage>
</organism>
<dbReference type="PANTHER" id="PTHR12360">
    <property type="entry name" value="NUCLEAR TRANSCRIPTION FACTOR, X-BOX BINDING 1 NFX1"/>
    <property type="match status" value="1"/>
</dbReference>
<evidence type="ECO:0000313" key="2">
    <source>
        <dbReference type="EMBL" id="KAL0925938.1"/>
    </source>
</evidence>
<dbReference type="AlphaFoldDB" id="A0ABD0VMA6"/>
<protein>
    <recommendedName>
        <fullName evidence="4">RING-type domain-containing protein</fullName>
    </recommendedName>
</protein>
<dbReference type="PANTHER" id="PTHR12360:SF12">
    <property type="entry name" value="TRANSCRIPTIONAL REPRESSOR NF-X1"/>
    <property type="match status" value="1"/>
</dbReference>
<dbReference type="SUPFAM" id="SSF57850">
    <property type="entry name" value="RING/U-box"/>
    <property type="match status" value="1"/>
</dbReference>
<dbReference type="Proteomes" id="UP001552299">
    <property type="component" value="Unassembled WGS sequence"/>
</dbReference>
<proteinExistence type="predicted"/>
<keyword evidence="3" id="KW-1185">Reference proteome</keyword>